<evidence type="ECO:0000256" key="2">
    <source>
        <dbReference type="ARBA" id="ARBA00023043"/>
    </source>
</evidence>
<sequence>MRLVQELVQRGCEANVVDGHARTPLHVASLEGHAELALELLMARSDPNAIDLLHETALHKAVLSDSTEVLEVLLDHACADASIGDGVGCTPALLAAERGKVDCLQLMLKRDSNLVNATNQSGWTALHLAAHGDQVQRSITTSRAPKFPASLRLLLDAKADVHARDEDSKTPLHRVACTGNIESATILVEAGADLSAADICRWTPLHYACQEGHVKMVQLLCAAKAIVQAENPSCLSPLAVATMENQVRVAELLMKFGADPNLRGRGLASPLMIARKEPDKHHDILGLFELGFVSHK</sequence>
<evidence type="ECO:0000256" key="1">
    <source>
        <dbReference type="ARBA" id="ARBA00022737"/>
    </source>
</evidence>
<feature type="repeat" description="ANK" evidence="3">
    <location>
        <begin position="203"/>
        <end position="232"/>
    </location>
</feature>
<gene>
    <name evidence="4" type="ORF">SELO1098_LOCUS10840</name>
</gene>
<protein>
    <submittedName>
        <fullName evidence="4">Uncharacterized protein</fullName>
    </submittedName>
</protein>
<dbReference type="AlphaFoldDB" id="A0A7S3H0U8"/>
<feature type="repeat" description="ANK" evidence="3">
    <location>
        <begin position="20"/>
        <end position="52"/>
    </location>
</feature>
<dbReference type="Pfam" id="PF12796">
    <property type="entry name" value="Ank_2"/>
    <property type="match status" value="3"/>
</dbReference>
<feature type="repeat" description="ANK" evidence="3">
    <location>
        <begin position="121"/>
        <end position="166"/>
    </location>
</feature>
<accession>A0A7S3H0U8</accession>
<dbReference type="Gene3D" id="1.25.40.20">
    <property type="entry name" value="Ankyrin repeat-containing domain"/>
    <property type="match status" value="3"/>
</dbReference>
<dbReference type="SUPFAM" id="SSF48403">
    <property type="entry name" value="Ankyrin repeat"/>
    <property type="match status" value="2"/>
</dbReference>
<evidence type="ECO:0000313" key="4">
    <source>
        <dbReference type="EMBL" id="CAE0282006.1"/>
    </source>
</evidence>
<dbReference type="PANTHER" id="PTHR24173">
    <property type="entry name" value="ANKYRIN REPEAT CONTAINING"/>
    <property type="match status" value="1"/>
</dbReference>
<dbReference type="InterPro" id="IPR002110">
    <property type="entry name" value="Ankyrin_rpt"/>
</dbReference>
<dbReference type="PANTHER" id="PTHR24173:SF74">
    <property type="entry name" value="ANKYRIN REPEAT DOMAIN-CONTAINING PROTEIN 16"/>
    <property type="match status" value="1"/>
</dbReference>
<dbReference type="PROSITE" id="PS50088">
    <property type="entry name" value="ANK_REPEAT"/>
    <property type="match status" value="5"/>
</dbReference>
<dbReference type="PRINTS" id="PR01415">
    <property type="entry name" value="ANKYRIN"/>
</dbReference>
<keyword evidence="1" id="KW-0677">Repeat</keyword>
<dbReference type="SMART" id="SM00248">
    <property type="entry name" value="ANK"/>
    <property type="match status" value="7"/>
</dbReference>
<organism evidence="4">
    <name type="scientific">Spumella elongata</name>
    <dbReference type="NCBI Taxonomy" id="89044"/>
    <lineage>
        <taxon>Eukaryota</taxon>
        <taxon>Sar</taxon>
        <taxon>Stramenopiles</taxon>
        <taxon>Ochrophyta</taxon>
        <taxon>Chrysophyceae</taxon>
        <taxon>Chromulinales</taxon>
        <taxon>Chromulinaceae</taxon>
        <taxon>Spumella</taxon>
    </lineage>
</organism>
<keyword evidence="2 3" id="KW-0040">ANK repeat</keyword>
<name>A0A7S3H0U8_9STRA</name>
<evidence type="ECO:0000256" key="3">
    <source>
        <dbReference type="PROSITE-ProRule" id="PRU00023"/>
    </source>
</evidence>
<dbReference type="InterPro" id="IPR036770">
    <property type="entry name" value="Ankyrin_rpt-contain_sf"/>
</dbReference>
<dbReference type="EMBL" id="HBIC01021723">
    <property type="protein sequence ID" value="CAE0282006.1"/>
    <property type="molecule type" value="Transcribed_RNA"/>
</dbReference>
<feature type="repeat" description="ANK" evidence="3">
    <location>
        <begin position="167"/>
        <end position="199"/>
    </location>
</feature>
<proteinExistence type="predicted"/>
<dbReference type="PROSITE" id="PS50297">
    <property type="entry name" value="ANK_REP_REGION"/>
    <property type="match status" value="2"/>
</dbReference>
<feature type="repeat" description="ANK" evidence="3">
    <location>
        <begin position="233"/>
        <end position="265"/>
    </location>
</feature>
<dbReference type="Pfam" id="PF00023">
    <property type="entry name" value="Ank"/>
    <property type="match status" value="1"/>
</dbReference>
<reference evidence="4" key="1">
    <citation type="submission" date="2021-01" db="EMBL/GenBank/DDBJ databases">
        <authorList>
            <person name="Corre E."/>
            <person name="Pelletier E."/>
            <person name="Niang G."/>
            <person name="Scheremetjew M."/>
            <person name="Finn R."/>
            <person name="Kale V."/>
            <person name="Holt S."/>
            <person name="Cochrane G."/>
            <person name="Meng A."/>
            <person name="Brown T."/>
            <person name="Cohen L."/>
        </authorList>
    </citation>
    <scope>NUCLEOTIDE SEQUENCE</scope>
    <source>
        <strain evidence="4">CCAP 955/1</strain>
    </source>
</reference>